<dbReference type="Pfam" id="PF02561">
    <property type="entry name" value="FliS"/>
    <property type="match status" value="1"/>
</dbReference>
<dbReference type="PIRSF" id="PIRSF039090">
    <property type="entry name" value="Flis"/>
    <property type="match status" value="1"/>
</dbReference>
<keyword evidence="4 6" id="KW-1005">Bacterial flagellum biogenesis</keyword>
<dbReference type="Proteomes" id="UP000192917">
    <property type="component" value="Unassembled WGS sequence"/>
</dbReference>
<dbReference type="PANTHER" id="PTHR34773:SF1">
    <property type="entry name" value="FLAGELLAR SECRETION CHAPERONE FLIS"/>
    <property type="match status" value="1"/>
</dbReference>
<keyword evidence="7" id="KW-0969">Cilium</keyword>
<evidence type="ECO:0000256" key="2">
    <source>
        <dbReference type="ARBA" id="ARBA00008787"/>
    </source>
</evidence>
<protein>
    <recommendedName>
        <fullName evidence="6">Flagellar secretion chaperone FliS</fullName>
    </recommendedName>
</protein>
<keyword evidence="7" id="KW-0282">Flagellum</keyword>
<accession>A0A1Y6CJR2</accession>
<dbReference type="Gene3D" id="1.20.120.340">
    <property type="entry name" value="Flagellar protein FliS"/>
    <property type="match status" value="1"/>
</dbReference>
<organism evidence="7 8">
    <name type="scientific">Tistlia consotensis USBA 355</name>
    <dbReference type="NCBI Taxonomy" id="560819"/>
    <lineage>
        <taxon>Bacteria</taxon>
        <taxon>Pseudomonadati</taxon>
        <taxon>Pseudomonadota</taxon>
        <taxon>Alphaproteobacteria</taxon>
        <taxon>Rhodospirillales</taxon>
        <taxon>Rhodovibrionaceae</taxon>
        <taxon>Tistlia</taxon>
    </lineage>
</organism>
<keyword evidence="5" id="KW-0143">Chaperone</keyword>
<dbReference type="STRING" id="560819.SAMN05428998_12760"/>
<evidence type="ECO:0000256" key="1">
    <source>
        <dbReference type="ARBA" id="ARBA00004514"/>
    </source>
</evidence>
<evidence type="ECO:0000313" key="8">
    <source>
        <dbReference type="Proteomes" id="UP000192917"/>
    </source>
</evidence>
<dbReference type="InterPro" id="IPR036584">
    <property type="entry name" value="FliS_sf"/>
</dbReference>
<evidence type="ECO:0000313" key="7">
    <source>
        <dbReference type="EMBL" id="SMF67746.1"/>
    </source>
</evidence>
<dbReference type="AlphaFoldDB" id="A0A1Y6CJR2"/>
<keyword evidence="8" id="KW-1185">Reference proteome</keyword>
<comment type="subcellular location">
    <subcellularLocation>
        <location evidence="1 6">Cytoplasm</location>
        <location evidence="1 6">Cytosol</location>
    </subcellularLocation>
</comment>
<evidence type="ECO:0000256" key="3">
    <source>
        <dbReference type="ARBA" id="ARBA00022490"/>
    </source>
</evidence>
<evidence type="ECO:0000256" key="6">
    <source>
        <dbReference type="PIRNR" id="PIRNR039090"/>
    </source>
</evidence>
<name>A0A1Y6CJR2_9PROT</name>
<dbReference type="GO" id="GO:0044780">
    <property type="term" value="P:bacterial-type flagellum assembly"/>
    <property type="evidence" value="ECO:0007669"/>
    <property type="project" value="InterPro"/>
</dbReference>
<dbReference type="InterPro" id="IPR003713">
    <property type="entry name" value="FliS"/>
</dbReference>
<dbReference type="PANTHER" id="PTHR34773">
    <property type="entry name" value="FLAGELLAR SECRETION CHAPERONE FLIS"/>
    <property type="match status" value="1"/>
</dbReference>
<dbReference type="CDD" id="cd16098">
    <property type="entry name" value="FliS"/>
    <property type="match status" value="1"/>
</dbReference>
<gene>
    <name evidence="7" type="ORF">SAMN05428998_12760</name>
</gene>
<dbReference type="EMBL" id="FWZX01000027">
    <property type="protein sequence ID" value="SMF67746.1"/>
    <property type="molecule type" value="Genomic_DNA"/>
</dbReference>
<dbReference type="SUPFAM" id="SSF101116">
    <property type="entry name" value="Flagellar export chaperone FliS"/>
    <property type="match status" value="1"/>
</dbReference>
<dbReference type="GO" id="GO:0071973">
    <property type="term" value="P:bacterial-type flagellum-dependent cell motility"/>
    <property type="evidence" value="ECO:0007669"/>
    <property type="project" value="TreeGrafter"/>
</dbReference>
<comment type="similarity">
    <text evidence="2 6">Belongs to the FliS family.</text>
</comment>
<reference evidence="7 8" key="1">
    <citation type="submission" date="2017-04" db="EMBL/GenBank/DDBJ databases">
        <authorList>
            <person name="Afonso C.L."/>
            <person name="Miller P.J."/>
            <person name="Scott M.A."/>
            <person name="Spackman E."/>
            <person name="Goraichik I."/>
            <person name="Dimitrov K.M."/>
            <person name="Suarez D.L."/>
            <person name="Swayne D.E."/>
        </authorList>
    </citation>
    <scope>NUCLEOTIDE SEQUENCE [LARGE SCALE GENOMIC DNA]</scope>
    <source>
        <strain evidence="7 8">USBA 355</strain>
    </source>
</reference>
<proteinExistence type="inferred from homology"/>
<dbReference type="NCBIfam" id="TIGR00208">
    <property type="entry name" value="fliS"/>
    <property type="match status" value="1"/>
</dbReference>
<dbReference type="GO" id="GO:0005829">
    <property type="term" value="C:cytosol"/>
    <property type="evidence" value="ECO:0007669"/>
    <property type="project" value="UniProtKB-SubCell"/>
</dbReference>
<sequence length="132" mass="14653">MAMDATPLRSEELLSLPPSRLVVTLYDETIGALRASIQAIHRKDIEARCNAVNSASELLATLYLCLDHEQGGEVADNLGRLYSFLIPRLQRINVYNDVETAEDAIRLLLPLRDSWHELDRQIEAGSPVSPAA</sequence>
<dbReference type="RefSeq" id="WP_085125404.1">
    <property type="nucleotide sequence ID" value="NZ_FWZX01000027.1"/>
</dbReference>
<evidence type="ECO:0000256" key="5">
    <source>
        <dbReference type="ARBA" id="ARBA00023186"/>
    </source>
</evidence>
<keyword evidence="3 6" id="KW-0963">Cytoplasm</keyword>
<keyword evidence="7" id="KW-0966">Cell projection</keyword>
<evidence type="ECO:0000256" key="4">
    <source>
        <dbReference type="ARBA" id="ARBA00022795"/>
    </source>
</evidence>